<dbReference type="AlphaFoldDB" id="A0A2P8DAP9"/>
<accession>A0A2P8DAP9</accession>
<protein>
    <submittedName>
        <fullName evidence="1">Uncharacterized protein</fullName>
    </submittedName>
</protein>
<dbReference type="Proteomes" id="UP000240572">
    <property type="component" value="Unassembled WGS sequence"/>
</dbReference>
<comment type="caution">
    <text evidence="1">The sequence shown here is derived from an EMBL/GenBank/DDBJ whole genome shotgun (WGS) entry which is preliminary data.</text>
</comment>
<evidence type="ECO:0000313" key="1">
    <source>
        <dbReference type="EMBL" id="PSK94304.1"/>
    </source>
</evidence>
<keyword evidence="2" id="KW-1185">Reference proteome</keyword>
<evidence type="ECO:0000313" key="2">
    <source>
        <dbReference type="Proteomes" id="UP000240572"/>
    </source>
</evidence>
<organism evidence="1 2">
    <name type="scientific">Taibaiella chishuiensis</name>
    <dbReference type="NCBI Taxonomy" id="1434707"/>
    <lineage>
        <taxon>Bacteria</taxon>
        <taxon>Pseudomonadati</taxon>
        <taxon>Bacteroidota</taxon>
        <taxon>Chitinophagia</taxon>
        <taxon>Chitinophagales</taxon>
        <taxon>Chitinophagaceae</taxon>
        <taxon>Taibaiella</taxon>
    </lineage>
</organism>
<sequence length="54" mass="6579">MNFHSFRIILQRDAKFAICRICDLLKKFSRFTSLVKNSYIYIMIIMKEQYIITI</sequence>
<reference evidence="1 2" key="1">
    <citation type="submission" date="2018-03" db="EMBL/GenBank/DDBJ databases">
        <title>Genomic Encyclopedia of Type Strains, Phase III (KMG-III): the genomes of soil and plant-associated and newly described type strains.</title>
        <authorList>
            <person name="Whitman W."/>
        </authorList>
    </citation>
    <scope>NUCLEOTIDE SEQUENCE [LARGE SCALE GENOMIC DNA]</scope>
    <source>
        <strain evidence="1 2">CGMCC 1.12700</strain>
    </source>
</reference>
<gene>
    <name evidence="1" type="ORF">B0I18_101459</name>
</gene>
<proteinExistence type="predicted"/>
<dbReference type="EMBL" id="PYGD01000001">
    <property type="protein sequence ID" value="PSK94304.1"/>
    <property type="molecule type" value="Genomic_DNA"/>
</dbReference>
<name>A0A2P8DAP9_9BACT</name>